<comment type="caution">
    <text evidence="1">The sequence shown here is derived from an EMBL/GenBank/DDBJ whole genome shotgun (WGS) entry which is preliminary data.</text>
</comment>
<evidence type="ECO:0000313" key="2">
    <source>
        <dbReference type="Proteomes" id="UP001396334"/>
    </source>
</evidence>
<sequence>MAFHYRVLNKNDCLPKNFSDDFRMLDELYRRPSVGRAAGNGRAPPPMSHPQYPYELSYQQPWMGSRNRVIYYPREPYAITSNEAAQIYGGVLLNELPRQNQKP</sequence>
<evidence type="ECO:0000313" key="1">
    <source>
        <dbReference type="EMBL" id="KAK9020008.1"/>
    </source>
</evidence>
<reference evidence="1 2" key="1">
    <citation type="journal article" date="2024" name="G3 (Bethesda)">
        <title>Genome assembly of Hibiscus sabdariffa L. provides insights into metabolisms of medicinal natural products.</title>
        <authorList>
            <person name="Kim T."/>
        </authorList>
    </citation>
    <scope>NUCLEOTIDE SEQUENCE [LARGE SCALE GENOMIC DNA]</scope>
    <source>
        <strain evidence="1">TK-2024</strain>
        <tissue evidence="1">Old leaves</tissue>
    </source>
</reference>
<name>A0ABR2S4A6_9ROSI</name>
<protein>
    <submittedName>
        <fullName evidence="1">Uncharacterized protein</fullName>
    </submittedName>
</protein>
<organism evidence="1 2">
    <name type="scientific">Hibiscus sabdariffa</name>
    <name type="common">roselle</name>
    <dbReference type="NCBI Taxonomy" id="183260"/>
    <lineage>
        <taxon>Eukaryota</taxon>
        <taxon>Viridiplantae</taxon>
        <taxon>Streptophyta</taxon>
        <taxon>Embryophyta</taxon>
        <taxon>Tracheophyta</taxon>
        <taxon>Spermatophyta</taxon>
        <taxon>Magnoliopsida</taxon>
        <taxon>eudicotyledons</taxon>
        <taxon>Gunneridae</taxon>
        <taxon>Pentapetalae</taxon>
        <taxon>rosids</taxon>
        <taxon>malvids</taxon>
        <taxon>Malvales</taxon>
        <taxon>Malvaceae</taxon>
        <taxon>Malvoideae</taxon>
        <taxon>Hibiscus</taxon>
    </lineage>
</organism>
<dbReference type="EMBL" id="JBBPBN010000017">
    <property type="protein sequence ID" value="KAK9020008.1"/>
    <property type="molecule type" value="Genomic_DNA"/>
</dbReference>
<proteinExistence type="predicted"/>
<accession>A0ABR2S4A6</accession>
<gene>
    <name evidence="1" type="ORF">V6N11_054506</name>
</gene>
<dbReference type="Proteomes" id="UP001396334">
    <property type="component" value="Unassembled WGS sequence"/>
</dbReference>
<keyword evidence="2" id="KW-1185">Reference proteome</keyword>